<dbReference type="AlphaFoldDB" id="A0A6G0VVW3"/>
<name>A0A6G0VVW3_APHCR</name>
<keyword evidence="3" id="KW-1185">Reference proteome</keyword>
<feature type="region of interest" description="Disordered" evidence="1">
    <location>
        <begin position="77"/>
        <end position="125"/>
    </location>
</feature>
<feature type="compositionally biased region" description="Polar residues" evidence="1">
    <location>
        <begin position="83"/>
        <end position="116"/>
    </location>
</feature>
<dbReference type="Proteomes" id="UP000478052">
    <property type="component" value="Unassembled WGS sequence"/>
</dbReference>
<comment type="caution">
    <text evidence="2">The sequence shown here is derived from an EMBL/GenBank/DDBJ whole genome shotgun (WGS) entry which is preliminary data.</text>
</comment>
<evidence type="ECO:0000313" key="2">
    <source>
        <dbReference type="EMBL" id="KAF0711435.1"/>
    </source>
</evidence>
<gene>
    <name evidence="2" type="ORF">FWK35_00031490</name>
</gene>
<accession>A0A6G0VVW3</accession>
<reference evidence="2 3" key="1">
    <citation type="submission" date="2019-08" db="EMBL/GenBank/DDBJ databases">
        <title>Whole genome of Aphis craccivora.</title>
        <authorList>
            <person name="Voronova N.V."/>
            <person name="Shulinski R.S."/>
            <person name="Bandarenka Y.V."/>
            <person name="Zhorov D.G."/>
            <person name="Warner D."/>
        </authorList>
    </citation>
    <scope>NUCLEOTIDE SEQUENCE [LARGE SCALE GENOMIC DNA]</scope>
    <source>
        <strain evidence="2">180601</strain>
        <tissue evidence="2">Whole Body</tissue>
    </source>
</reference>
<evidence type="ECO:0000313" key="3">
    <source>
        <dbReference type="Proteomes" id="UP000478052"/>
    </source>
</evidence>
<sequence>MVSDVFVFDLMAIAPTVCEEFTDYIFDNYVSKISKFPPRVWSECANSLQRTTNTPPHLKPVITRERSWNKRRNFRNKLEQTKNNRTPRVRFQNSKLEQTTKFSEQTRTNEEQSNAPGSVPKFKGRGAREMHLPKHKTFRTPLSLSIMPIRAFLNVSLNKKYKFIIPSTSKLRKCDEFWKQEVILRRCTKAVVVPQLNDYTTALEQR</sequence>
<proteinExistence type="predicted"/>
<evidence type="ECO:0000256" key="1">
    <source>
        <dbReference type="SAM" id="MobiDB-lite"/>
    </source>
</evidence>
<protein>
    <submittedName>
        <fullName evidence="2">FLYWCH-type domain-containing protein</fullName>
    </submittedName>
</protein>
<dbReference type="EMBL" id="VUJU01011255">
    <property type="protein sequence ID" value="KAF0711435.1"/>
    <property type="molecule type" value="Genomic_DNA"/>
</dbReference>
<feature type="non-terminal residue" evidence="2">
    <location>
        <position position="206"/>
    </location>
</feature>
<organism evidence="2 3">
    <name type="scientific">Aphis craccivora</name>
    <name type="common">Cowpea aphid</name>
    <dbReference type="NCBI Taxonomy" id="307492"/>
    <lineage>
        <taxon>Eukaryota</taxon>
        <taxon>Metazoa</taxon>
        <taxon>Ecdysozoa</taxon>
        <taxon>Arthropoda</taxon>
        <taxon>Hexapoda</taxon>
        <taxon>Insecta</taxon>
        <taxon>Pterygota</taxon>
        <taxon>Neoptera</taxon>
        <taxon>Paraneoptera</taxon>
        <taxon>Hemiptera</taxon>
        <taxon>Sternorrhyncha</taxon>
        <taxon>Aphidomorpha</taxon>
        <taxon>Aphidoidea</taxon>
        <taxon>Aphididae</taxon>
        <taxon>Aphidini</taxon>
        <taxon>Aphis</taxon>
        <taxon>Aphis</taxon>
    </lineage>
</organism>